<evidence type="ECO:0000256" key="7">
    <source>
        <dbReference type="PIRSR" id="PIRSR000216-1"/>
    </source>
</evidence>
<dbReference type="STRING" id="293826.Amet_4110"/>
<dbReference type="InterPro" id="IPR028431">
    <property type="entry name" value="NADP_DH_HndA-like"/>
</dbReference>
<keyword evidence="9" id="KW-1185">Reference proteome</keyword>
<dbReference type="RefSeq" id="WP_012065139.1">
    <property type="nucleotide sequence ID" value="NC_009633.1"/>
</dbReference>
<dbReference type="eggNOG" id="COG1905">
    <property type="taxonomic scope" value="Bacteria"/>
</dbReference>
<evidence type="ECO:0000256" key="5">
    <source>
        <dbReference type="ARBA" id="ARBA00023014"/>
    </source>
</evidence>
<dbReference type="PANTHER" id="PTHR43342:SF2">
    <property type="entry name" value="POTENTIAL NAD-REDUCING HYDROGENASE SUBUNIT"/>
    <property type="match status" value="1"/>
</dbReference>
<organism evidence="8 9">
    <name type="scientific">Alkaliphilus metalliredigens (strain QYMF)</name>
    <dbReference type="NCBI Taxonomy" id="293826"/>
    <lineage>
        <taxon>Bacteria</taxon>
        <taxon>Bacillati</taxon>
        <taxon>Bacillota</taxon>
        <taxon>Clostridia</taxon>
        <taxon>Peptostreptococcales</taxon>
        <taxon>Natronincolaceae</taxon>
        <taxon>Alkaliphilus</taxon>
    </lineage>
</organism>
<evidence type="ECO:0000256" key="6">
    <source>
        <dbReference type="ARBA" id="ARBA00034078"/>
    </source>
</evidence>
<dbReference type="GO" id="GO:0051537">
    <property type="term" value="F:2 iron, 2 sulfur cluster binding"/>
    <property type="evidence" value="ECO:0007669"/>
    <property type="project" value="UniProtKB-KW"/>
</dbReference>
<feature type="binding site" evidence="7">
    <location>
        <position position="89"/>
    </location>
    <ligand>
        <name>[2Fe-2S] cluster</name>
        <dbReference type="ChEBI" id="CHEBI:190135"/>
    </ligand>
</feature>
<evidence type="ECO:0000256" key="4">
    <source>
        <dbReference type="ARBA" id="ARBA00023004"/>
    </source>
</evidence>
<keyword evidence="8" id="KW-0830">Ubiquinone</keyword>
<comment type="cofactor">
    <cofactor evidence="6">
        <name>[2Fe-2S] cluster</name>
        <dbReference type="ChEBI" id="CHEBI:190135"/>
    </cofactor>
</comment>
<keyword evidence="3 7" id="KW-0479">Metal-binding</keyword>
<sequence>MKKNGLTEEKFQRLQMVIEEQKGKKGPLMPVLHEAQKIFGYIPLEVQKRISEEIEIPLSEIYGVITFYSQFSLEPKGDYVIGVCMGTACYVKGSQPIIDKISELTGTKPGGNSEDGRFSLVATRCIGACGLAPVLTVNEDVYGRLKLEDIPGIVEKYQVK</sequence>
<comment type="similarity">
    <text evidence="1">Belongs to the complex I 24 kDa subunit family.</text>
</comment>
<protein>
    <submittedName>
        <fullName evidence="8">NADH dehydrogenase (Ubiquinone), 24 kDa subunit</fullName>
    </submittedName>
</protein>
<dbReference type="CDD" id="cd03064">
    <property type="entry name" value="TRX_Fd_NuoE"/>
    <property type="match status" value="1"/>
</dbReference>
<dbReference type="PIRSF" id="PIRSF000216">
    <property type="entry name" value="NADH_DH_24kDa"/>
    <property type="match status" value="1"/>
</dbReference>
<keyword evidence="2 7" id="KW-0001">2Fe-2S</keyword>
<reference evidence="9" key="1">
    <citation type="journal article" date="2016" name="Genome Announc.">
        <title>Complete genome sequence of Alkaliphilus metalliredigens strain QYMF, an alkaliphilic and metal-reducing bacterium isolated from borax-contaminated leachate ponds.</title>
        <authorList>
            <person name="Hwang C."/>
            <person name="Copeland A."/>
            <person name="Lucas S."/>
            <person name="Lapidus A."/>
            <person name="Barry K."/>
            <person name="Detter J.C."/>
            <person name="Glavina Del Rio T."/>
            <person name="Hammon N."/>
            <person name="Israni S."/>
            <person name="Dalin E."/>
            <person name="Tice H."/>
            <person name="Pitluck S."/>
            <person name="Chertkov O."/>
            <person name="Brettin T."/>
            <person name="Bruce D."/>
            <person name="Han C."/>
            <person name="Schmutz J."/>
            <person name="Larimer F."/>
            <person name="Land M.L."/>
            <person name="Hauser L."/>
            <person name="Kyrpides N."/>
            <person name="Mikhailova N."/>
            <person name="Ye Q."/>
            <person name="Zhou J."/>
            <person name="Richardson P."/>
            <person name="Fields M.W."/>
        </authorList>
    </citation>
    <scope>NUCLEOTIDE SEQUENCE [LARGE SCALE GENOMIC DNA]</scope>
    <source>
        <strain evidence="9">QYMF</strain>
    </source>
</reference>
<dbReference type="InterPro" id="IPR036249">
    <property type="entry name" value="Thioredoxin-like_sf"/>
</dbReference>
<keyword evidence="5 7" id="KW-0411">Iron-sulfur</keyword>
<dbReference type="Gene3D" id="1.10.10.1590">
    <property type="entry name" value="NADH-quinone oxidoreductase subunit E"/>
    <property type="match status" value="1"/>
</dbReference>
<dbReference type="InterPro" id="IPR042128">
    <property type="entry name" value="NuoE_dom"/>
</dbReference>
<dbReference type="AlphaFoldDB" id="A6TVH3"/>
<feature type="binding site" evidence="7">
    <location>
        <position position="125"/>
    </location>
    <ligand>
        <name>[2Fe-2S] cluster</name>
        <dbReference type="ChEBI" id="CHEBI:190135"/>
    </ligand>
</feature>
<dbReference type="GO" id="GO:0016491">
    <property type="term" value="F:oxidoreductase activity"/>
    <property type="evidence" value="ECO:0007669"/>
    <property type="project" value="InterPro"/>
</dbReference>
<feature type="binding site" evidence="7">
    <location>
        <position position="84"/>
    </location>
    <ligand>
        <name>[2Fe-2S] cluster</name>
        <dbReference type="ChEBI" id="CHEBI:190135"/>
    </ligand>
</feature>
<dbReference type="PANTHER" id="PTHR43342">
    <property type="entry name" value="NADH-QUINONE OXIDOREDUCTASE, E SUBUNIT"/>
    <property type="match status" value="1"/>
</dbReference>
<dbReference type="EMBL" id="CP000724">
    <property type="protein sequence ID" value="ABR50191.1"/>
    <property type="molecule type" value="Genomic_DNA"/>
</dbReference>
<dbReference type="HOGENOM" id="CLU_054362_2_1_9"/>
<accession>A6TVH3</accession>
<dbReference type="OrthoDB" id="9807941at2"/>
<evidence type="ECO:0000256" key="3">
    <source>
        <dbReference type="ARBA" id="ARBA00022723"/>
    </source>
</evidence>
<dbReference type="InterPro" id="IPR041921">
    <property type="entry name" value="NuoE_N"/>
</dbReference>
<proteinExistence type="inferred from homology"/>
<evidence type="ECO:0000256" key="2">
    <source>
        <dbReference type="ARBA" id="ARBA00022714"/>
    </source>
</evidence>
<evidence type="ECO:0000256" key="1">
    <source>
        <dbReference type="ARBA" id="ARBA00010643"/>
    </source>
</evidence>
<dbReference type="InterPro" id="IPR002023">
    <property type="entry name" value="NuoE-like"/>
</dbReference>
<gene>
    <name evidence="8" type="ordered locus">Amet_4110</name>
</gene>
<dbReference type="Proteomes" id="UP000001572">
    <property type="component" value="Chromosome"/>
</dbReference>
<dbReference type="KEGG" id="amt:Amet_4110"/>
<comment type="cofactor">
    <cofactor evidence="7">
        <name>[2Fe-2S] cluster</name>
        <dbReference type="ChEBI" id="CHEBI:190135"/>
    </cofactor>
    <text evidence="7">Binds 1 [2Fe-2S] cluster.</text>
</comment>
<evidence type="ECO:0000313" key="9">
    <source>
        <dbReference type="Proteomes" id="UP000001572"/>
    </source>
</evidence>
<keyword evidence="4 7" id="KW-0408">Iron</keyword>
<dbReference type="Pfam" id="PF01257">
    <property type="entry name" value="2Fe-2S_thioredx"/>
    <property type="match status" value="1"/>
</dbReference>
<feature type="binding site" evidence="7">
    <location>
        <position position="129"/>
    </location>
    <ligand>
        <name>[2Fe-2S] cluster</name>
        <dbReference type="ChEBI" id="CHEBI:190135"/>
    </ligand>
</feature>
<dbReference type="SUPFAM" id="SSF52833">
    <property type="entry name" value="Thioredoxin-like"/>
    <property type="match status" value="1"/>
</dbReference>
<name>A6TVH3_ALKMQ</name>
<evidence type="ECO:0000313" key="8">
    <source>
        <dbReference type="EMBL" id="ABR50191.1"/>
    </source>
</evidence>
<dbReference type="Gene3D" id="3.40.30.10">
    <property type="entry name" value="Glutaredoxin"/>
    <property type="match status" value="1"/>
</dbReference>
<dbReference type="GO" id="GO:0046872">
    <property type="term" value="F:metal ion binding"/>
    <property type="evidence" value="ECO:0007669"/>
    <property type="project" value="UniProtKB-KW"/>
</dbReference>